<proteinExistence type="predicted"/>
<accession>A0ABV4BIA1</accession>
<name>A0ABV4BIA1_9GAMM</name>
<dbReference type="Pfam" id="PF18276">
    <property type="entry name" value="TcA_TcB_BD"/>
    <property type="match status" value="1"/>
</dbReference>
<evidence type="ECO:0000256" key="1">
    <source>
        <dbReference type="SAM" id="MobiDB-lite"/>
    </source>
</evidence>
<feature type="non-terminal residue" evidence="3">
    <location>
        <position position="1"/>
    </location>
</feature>
<evidence type="ECO:0000259" key="2">
    <source>
        <dbReference type="Pfam" id="PF18276"/>
    </source>
</evidence>
<dbReference type="Proteomes" id="UP001564408">
    <property type="component" value="Unassembled WGS sequence"/>
</dbReference>
<dbReference type="EMBL" id="JBDKXB010000058">
    <property type="protein sequence ID" value="MEY6434255.1"/>
    <property type="molecule type" value="Genomic_DNA"/>
</dbReference>
<protein>
    <recommendedName>
        <fullName evidence="2">Tc toxin complex TcA C-terminal TcB-binding domain-containing protein</fullName>
    </recommendedName>
</protein>
<reference evidence="3 4" key="1">
    <citation type="submission" date="2024-05" db="EMBL/GenBank/DDBJ databases">
        <title>Genome Sequence and Characterization of the New Strain Purple Sulfur Bacterium of Genus Thioalkalicoccus.</title>
        <authorList>
            <person name="Bryantseva I.A."/>
            <person name="Kyndt J.A."/>
            <person name="Imhoff J.F."/>
        </authorList>
    </citation>
    <scope>NUCLEOTIDE SEQUENCE [LARGE SCALE GENOMIC DNA]</scope>
    <source>
        <strain evidence="3 4">Um2</strain>
    </source>
</reference>
<organism evidence="3 4">
    <name type="scientific">Thioalkalicoccus limnaeus</name>
    <dbReference type="NCBI Taxonomy" id="120681"/>
    <lineage>
        <taxon>Bacteria</taxon>
        <taxon>Pseudomonadati</taxon>
        <taxon>Pseudomonadota</taxon>
        <taxon>Gammaproteobacteria</taxon>
        <taxon>Chromatiales</taxon>
        <taxon>Chromatiaceae</taxon>
        <taxon>Thioalkalicoccus</taxon>
    </lineage>
</organism>
<dbReference type="InterPro" id="IPR040840">
    <property type="entry name" value="TcA_TcB_BD"/>
</dbReference>
<gene>
    <name evidence="3" type="ORF">ABC977_17830</name>
</gene>
<dbReference type="RefSeq" id="WP_369668635.1">
    <property type="nucleotide sequence ID" value="NZ_JBDKXB010000058.1"/>
</dbReference>
<evidence type="ECO:0000313" key="4">
    <source>
        <dbReference type="Proteomes" id="UP001564408"/>
    </source>
</evidence>
<feature type="region of interest" description="Disordered" evidence="1">
    <location>
        <begin position="222"/>
        <end position="242"/>
    </location>
</feature>
<feature type="domain" description="Tc toxin complex TcA C-terminal TcB-binding" evidence="2">
    <location>
        <begin position="29"/>
        <end position="298"/>
    </location>
</feature>
<evidence type="ECO:0000313" key="3">
    <source>
        <dbReference type="EMBL" id="MEY6434255.1"/>
    </source>
</evidence>
<keyword evidence="4" id="KW-1185">Reference proteome</keyword>
<comment type="caution">
    <text evidence="3">The sequence shown here is derived from an EMBL/GenBank/DDBJ whole genome shotgun (WGS) entry which is preliminary data.</text>
</comment>
<sequence length="434" mass="48925">ADLILRERGWVLEMNQAALDVLQARRRKAVADIRVDLAKKAVELQKKDVAHTEAIETFLKEKFSNVELYEWTERRLGQLFKECFTLALESARMAEACYTFERERPATPFIRMGIPANARDEFLAGHELMARLRDMDRAYFSAPRTAELTRHISLRQIDPYALNRLREEGEATFKVPEVLFNIDHPGYYDRRMRSVQVTIPCVTGPYAPVTATLTLVSSERRKSPKLALEPDPQPGASIALSSSHSDSGVFELSSQDPLYLPFEGMGAVSTWTLSLPKAVKHFDYWSIADVVLTMQYTAKRGSNGFRDNVSTDLKKNLNELKTARDDKVGVYQLVSVRHELPDIWHRFKAGQGLSLALATEMLSFMLRDLNPKLVEVTGKIRMAGAAPSLELAFKTPEGVGPRWTLEPTDNAPDVLGTPDKIADITLFARFELQP</sequence>